<dbReference type="Pfam" id="PF11658">
    <property type="entry name" value="CBP_BcsG"/>
    <property type="match status" value="1"/>
</dbReference>
<feature type="transmembrane region" description="Helical" evidence="1">
    <location>
        <begin position="118"/>
        <end position="137"/>
    </location>
</feature>
<dbReference type="EMBL" id="OU912926">
    <property type="protein sequence ID" value="CAG9932265.1"/>
    <property type="molecule type" value="Genomic_DNA"/>
</dbReference>
<evidence type="ECO:0000256" key="1">
    <source>
        <dbReference type="SAM" id="Phobius"/>
    </source>
</evidence>
<reference evidence="2 3" key="1">
    <citation type="submission" date="2021-10" db="EMBL/GenBank/DDBJ databases">
        <authorList>
            <person name="Koch H."/>
        </authorList>
    </citation>
    <scope>NUCLEOTIDE SEQUENCE [LARGE SCALE GENOMIC DNA]</scope>
    <source>
        <strain evidence="2">6680</strain>
    </source>
</reference>
<organism evidence="2 3">
    <name type="scientific">Candidatus Nitrotoga arctica</name>
    <dbReference type="NCBI Taxonomy" id="453162"/>
    <lineage>
        <taxon>Bacteria</taxon>
        <taxon>Pseudomonadati</taxon>
        <taxon>Pseudomonadota</taxon>
        <taxon>Betaproteobacteria</taxon>
        <taxon>Nitrosomonadales</taxon>
        <taxon>Gallionellaceae</taxon>
        <taxon>Candidatus Nitrotoga</taxon>
    </lineage>
</organism>
<keyword evidence="1" id="KW-1133">Transmembrane helix</keyword>
<keyword evidence="1" id="KW-0812">Transmembrane</keyword>
<sequence length="521" mass="57661">MGYWSIYFIAKLGLFYSGFIGFHWLPNLAFAMVLVLPLASVRHRLIRAMLAIPAGLALLYHDSWLPPISRVLSQKEALTGFNSDYLLELLGRFVNIWVIAVLGLLLVVYLLLRRRLRFATLAFLGILSAPFASLQGGNAISIVSPHPTLADGSATVLSKQEPTAQLEAFYAAEQGKRVSFPSIADSAAPFDVVFLHVCSLSWDDMDYVGESNSTLLNHFDVVFRRFNTAASYSGPGALRLFRSNCGQLSHRKLYEADASQCNLFRNFEAAGFEVRGLLNHDGHFDQFAGMVQEPSGIGVKLDDNRFAPVVMRSFDDTPIYEDFPLLSEWWVRQPPSVRPRALYYNTIALHDGNRVSGVKSRSSLETFKPRLDKLMSDFDRFITFLEGKGRPVVVILVPEHGAALRGDKVQISGMREIPNPKITLVPAAIKLVGFKGKSGDAPHQPLQVDKSVSYFAISTLLADFIADSPFAGTGGKPLAERVQNLPGTPFVSENEDIVVIGRDNGYLMRSEGTWIDYQPGL</sequence>
<keyword evidence="3" id="KW-1185">Reference proteome</keyword>
<proteinExistence type="predicted"/>
<feature type="transmembrane region" description="Helical" evidence="1">
    <location>
        <begin position="89"/>
        <end position="111"/>
    </location>
</feature>
<evidence type="ECO:0000313" key="3">
    <source>
        <dbReference type="Proteomes" id="UP000839052"/>
    </source>
</evidence>
<dbReference type="Proteomes" id="UP000839052">
    <property type="component" value="Chromosome"/>
</dbReference>
<feature type="transmembrane region" description="Helical" evidence="1">
    <location>
        <begin position="12"/>
        <end position="36"/>
    </location>
</feature>
<name>A0ABN8AHP7_9PROT</name>
<keyword evidence="1" id="KW-0472">Membrane</keyword>
<protein>
    <submittedName>
        <fullName evidence="2">Cellulose biosynthesis protein BcsG</fullName>
    </submittedName>
</protein>
<accession>A0ABN8AHP7</accession>
<dbReference type="InterPro" id="IPR017744">
    <property type="entry name" value="BcsG"/>
</dbReference>
<evidence type="ECO:0000313" key="2">
    <source>
        <dbReference type="EMBL" id="CAG9932265.1"/>
    </source>
</evidence>
<dbReference type="RefSeq" id="WP_239796225.1">
    <property type="nucleotide sequence ID" value="NZ_OU912926.1"/>
</dbReference>
<gene>
    <name evidence="2" type="ORF">NTG6680_1012</name>
</gene>
<dbReference type="NCBIfam" id="TIGR03368">
    <property type="entry name" value="cellulose_yhjU"/>
    <property type="match status" value="1"/>
</dbReference>